<keyword evidence="1" id="KW-0547">Nucleotide-binding</keyword>
<dbReference type="OrthoDB" id="47330at2759"/>
<dbReference type="InterPro" id="IPR003959">
    <property type="entry name" value="ATPase_AAA_core"/>
</dbReference>
<dbReference type="GO" id="GO:0005524">
    <property type="term" value="F:ATP binding"/>
    <property type="evidence" value="ECO:0007669"/>
    <property type="project" value="UniProtKB-KW"/>
</dbReference>
<dbReference type="GeneID" id="14886133"/>
<keyword evidence="2" id="KW-0067">ATP-binding</keyword>
<dbReference type="GO" id="GO:0005737">
    <property type="term" value="C:cytoplasm"/>
    <property type="evidence" value="ECO:0007669"/>
    <property type="project" value="TreeGrafter"/>
</dbReference>
<dbReference type="GO" id="GO:0034605">
    <property type="term" value="P:cellular response to heat"/>
    <property type="evidence" value="ECO:0007669"/>
    <property type="project" value="TreeGrafter"/>
</dbReference>
<dbReference type="GO" id="GO:0016887">
    <property type="term" value="F:ATP hydrolysis activity"/>
    <property type="evidence" value="ECO:0007669"/>
    <property type="project" value="InterPro"/>
</dbReference>
<evidence type="ECO:0000259" key="3">
    <source>
        <dbReference type="Pfam" id="PF00004"/>
    </source>
</evidence>
<dbReference type="InterPro" id="IPR050130">
    <property type="entry name" value="ClpA_ClpB"/>
</dbReference>
<accession>L7FN11</accession>
<protein>
    <submittedName>
        <fullName evidence="4">Chaperone Clpb, putative</fullName>
    </submittedName>
</protein>
<evidence type="ECO:0000256" key="1">
    <source>
        <dbReference type="ARBA" id="ARBA00022741"/>
    </source>
</evidence>
<reference evidence="4 5" key="1">
    <citation type="submission" date="2012-10" db="EMBL/GenBank/DDBJ databases">
        <authorList>
            <person name="Zafar N."/>
            <person name="Inman J."/>
            <person name="Hall N."/>
            <person name="Lorenzi H."/>
            <person name="Caler E."/>
        </authorList>
    </citation>
    <scope>NUCLEOTIDE SEQUENCE [LARGE SCALE GENOMIC DNA]</scope>
    <source>
        <strain evidence="4 5">IP1</strain>
    </source>
</reference>
<name>L7FN11_ENTIV</name>
<keyword evidence="5" id="KW-1185">Reference proteome</keyword>
<feature type="domain" description="ATPase AAA-type core" evidence="3">
    <location>
        <begin position="11"/>
        <end position="68"/>
    </location>
</feature>
<dbReference type="Proteomes" id="UP000014680">
    <property type="component" value="Unassembled WGS sequence"/>
</dbReference>
<evidence type="ECO:0000313" key="4">
    <source>
        <dbReference type="EMBL" id="ELP87168.1"/>
    </source>
</evidence>
<dbReference type="PANTHER" id="PTHR11638">
    <property type="entry name" value="ATP-DEPENDENT CLP PROTEASE"/>
    <property type="match status" value="1"/>
</dbReference>
<dbReference type="Pfam" id="PF00004">
    <property type="entry name" value="AAA"/>
    <property type="match status" value="1"/>
</dbReference>
<dbReference type="AlphaFoldDB" id="L7FN11"/>
<gene>
    <name evidence="4" type="ORF">EIN_354900</name>
</gene>
<dbReference type="EMBL" id="KB206862">
    <property type="protein sequence ID" value="ELP87168.1"/>
    <property type="molecule type" value="Genomic_DNA"/>
</dbReference>
<dbReference type="RefSeq" id="XP_004253939.1">
    <property type="nucleotide sequence ID" value="XM_004253891.1"/>
</dbReference>
<dbReference type="VEuPathDB" id="AmoebaDB:EIN_354900"/>
<evidence type="ECO:0000313" key="5">
    <source>
        <dbReference type="Proteomes" id="UP000014680"/>
    </source>
</evidence>
<evidence type="ECO:0000256" key="2">
    <source>
        <dbReference type="ARBA" id="ARBA00022840"/>
    </source>
</evidence>
<organism evidence="4 5">
    <name type="scientific">Entamoeba invadens IP1</name>
    <dbReference type="NCBI Taxonomy" id="370355"/>
    <lineage>
        <taxon>Eukaryota</taxon>
        <taxon>Amoebozoa</taxon>
        <taxon>Evosea</taxon>
        <taxon>Archamoebae</taxon>
        <taxon>Mastigamoebida</taxon>
        <taxon>Entamoebidae</taxon>
        <taxon>Entamoeba</taxon>
    </lineage>
</organism>
<sequence>MGALFAGAQHRKQFEERLKAILKKVKESKNPIILFIDKIHTVLGAGANKEGAMDAENILKPILSRGEVHCIGAIILIEYKKCVEKDAACAKLFTQKNSQPEEIATWKEKTQLTVEKIAFERAKSDKKDLEFVADLK</sequence>
<dbReference type="Gene3D" id="3.40.50.300">
    <property type="entry name" value="P-loop containing nucleotide triphosphate hydrolases"/>
    <property type="match status" value="1"/>
</dbReference>
<dbReference type="SUPFAM" id="SSF52540">
    <property type="entry name" value="P-loop containing nucleoside triphosphate hydrolases"/>
    <property type="match status" value="1"/>
</dbReference>
<dbReference type="PANTHER" id="PTHR11638:SF18">
    <property type="entry name" value="HEAT SHOCK PROTEIN 104"/>
    <property type="match status" value="1"/>
</dbReference>
<dbReference type="InterPro" id="IPR027417">
    <property type="entry name" value="P-loop_NTPase"/>
</dbReference>
<proteinExistence type="predicted"/>
<dbReference type="KEGG" id="eiv:EIN_354900"/>